<keyword evidence="2" id="KW-0812">Transmembrane</keyword>
<protein>
    <submittedName>
        <fullName evidence="4">TP901 family phage tail tape measure protein</fullName>
    </submittedName>
</protein>
<feature type="transmembrane region" description="Helical" evidence="2">
    <location>
        <begin position="414"/>
        <end position="437"/>
    </location>
</feature>
<organism evidence="4 5">
    <name type="scientific">Sporosarcina psychrophila</name>
    <name type="common">Bacillus psychrophilus</name>
    <dbReference type="NCBI Taxonomy" id="1476"/>
    <lineage>
        <taxon>Bacteria</taxon>
        <taxon>Bacillati</taxon>
        <taxon>Bacillota</taxon>
        <taxon>Bacilli</taxon>
        <taxon>Bacillales</taxon>
        <taxon>Caryophanaceae</taxon>
        <taxon>Sporosarcina</taxon>
    </lineage>
</organism>
<feature type="transmembrane region" description="Helical" evidence="2">
    <location>
        <begin position="656"/>
        <end position="676"/>
    </location>
</feature>
<sequence length="865" mass="88818">MAIDLVARLSLDDQLSKRMGKVTKGVMAGMAVIGVGVGVAINKFVEFDNQMRKAGAIAGATTTEFNTMKEAAIDMGAQTSKNATEVAESMAELAAKGFDANQTIAAMPGIIAASEASGESLAIAADTVSSALNIWGLEAAEAGHVADVLAMAANVSAAGIGDLQQAFKYAGAPAAALGITMEEVAASIGIMTDAGLDGSGAGTSLRTSLLKLNNPAKAQLKIMDKLGFSLTDSAGEAKSLSQMVGDLTKSTKGLSDADKVATIGKLVGTEAVSGFLALMAAGPKVIDEMSAALVNSDGAAAKTAAEMMAGIGGALEALGGAIDSFALRIGDKLAPYITILANKLSDVDIMPFIDGFTKAVDVAVAFAKAIAGSWGSIKGVVLPIVKALVIFGAIIATIAVGTSVFAAIGTAIAFLVSPVALVALGITALVLGFQAAYKHSEGFRKAIDGVIGTIKGLFAILSGNSQEGSDIMRAAGLDISKVRGIHDFAKGVKDAFGKVSAVFSGVSKIFGGEHKGAIDVLAGAGFSANQIEVVRAFGYGLKTAFDRIKTVLDGLGTLISGGGSSNLLEALGFSPAAIASIQSFVEMVKTKIGEFAMFLAAKWEVIKPGVMSLLAAFMSLKDTAISIFTTLWGVLSPIFSAVMNALTIVADIAVMVFKNIIVPAVLYVISVFQMWWKIVGPILALIGSAIGVAFAILKVAWDTIIAPFANFLTTIFKAALESVSPLIEGIGGMFDWLGGIIKTIAGWFDTFTSALGKFKVPNWLSKLGGGGTVKFEETTTEAKGKSNYHGIDYVPKNNYSADLHRGEAVLTAAENKERKQGGGGSNDGGLTVVYQGGPKLDESDMHRFSDFLLNQLTAAEGGGGY</sequence>
<dbReference type="RefSeq" id="WP_354314191.1">
    <property type="nucleotide sequence ID" value="NZ_JBEPME010000005.1"/>
</dbReference>
<dbReference type="PANTHER" id="PTHR37813:SF1">
    <property type="entry name" value="FELS-2 PROPHAGE PROTEIN"/>
    <property type="match status" value="1"/>
</dbReference>
<evidence type="ECO:0000256" key="1">
    <source>
        <dbReference type="ARBA" id="ARBA00022612"/>
    </source>
</evidence>
<keyword evidence="5" id="KW-1185">Reference proteome</keyword>
<keyword evidence="2" id="KW-1133">Transmembrane helix</keyword>
<evidence type="ECO:0000256" key="2">
    <source>
        <dbReference type="SAM" id="Phobius"/>
    </source>
</evidence>
<feature type="transmembrane region" description="Helical" evidence="2">
    <location>
        <begin position="624"/>
        <end position="649"/>
    </location>
</feature>
<dbReference type="NCBIfam" id="TIGR01760">
    <property type="entry name" value="tape_meas_TP901"/>
    <property type="match status" value="1"/>
</dbReference>
<dbReference type="PANTHER" id="PTHR37813">
    <property type="entry name" value="FELS-2 PROPHAGE PROTEIN"/>
    <property type="match status" value="1"/>
</dbReference>
<name>A0ABV2KBS3_SPOPS</name>
<proteinExistence type="predicted"/>
<evidence type="ECO:0000313" key="4">
    <source>
        <dbReference type="EMBL" id="MET3658530.1"/>
    </source>
</evidence>
<dbReference type="EMBL" id="JBEPME010000005">
    <property type="protein sequence ID" value="MET3658530.1"/>
    <property type="molecule type" value="Genomic_DNA"/>
</dbReference>
<feature type="transmembrane region" description="Helical" evidence="2">
    <location>
        <begin position="25"/>
        <end position="45"/>
    </location>
</feature>
<accession>A0ABV2KBS3</accession>
<feature type="transmembrane region" description="Helical" evidence="2">
    <location>
        <begin position="387"/>
        <end position="408"/>
    </location>
</feature>
<feature type="domain" description="Phage tail tape measure protein" evidence="3">
    <location>
        <begin position="70"/>
        <end position="268"/>
    </location>
</feature>
<reference evidence="4 5" key="1">
    <citation type="submission" date="2024-06" db="EMBL/GenBank/DDBJ databases">
        <title>Sorghum-associated microbial communities from plants grown in Nebraska, USA.</title>
        <authorList>
            <person name="Schachtman D."/>
        </authorList>
    </citation>
    <scope>NUCLEOTIDE SEQUENCE [LARGE SCALE GENOMIC DNA]</scope>
    <source>
        <strain evidence="4 5">1288</strain>
    </source>
</reference>
<gene>
    <name evidence="4" type="ORF">ABIC55_003647</name>
</gene>
<dbReference type="Pfam" id="PF10145">
    <property type="entry name" value="PhageMin_Tail"/>
    <property type="match status" value="1"/>
</dbReference>
<dbReference type="Proteomes" id="UP001549104">
    <property type="component" value="Unassembled WGS sequence"/>
</dbReference>
<comment type="caution">
    <text evidence="4">The sequence shown here is derived from an EMBL/GenBank/DDBJ whole genome shotgun (WGS) entry which is preliminary data.</text>
</comment>
<keyword evidence="1" id="KW-1188">Viral release from host cell</keyword>
<evidence type="ECO:0000313" key="5">
    <source>
        <dbReference type="Proteomes" id="UP001549104"/>
    </source>
</evidence>
<feature type="transmembrane region" description="Helical" evidence="2">
    <location>
        <begin position="682"/>
        <end position="701"/>
    </location>
</feature>
<dbReference type="InterPro" id="IPR010090">
    <property type="entry name" value="Phage_tape_meas"/>
</dbReference>
<keyword evidence="2" id="KW-0472">Membrane</keyword>
<evidence type="ECO:0000259" key="3">
    <source>
        <dbReference type="Pfam" id="PF10145"/>
    </source>
</evidence>